<sequence>MLGGMPVFEAIAQRFYDLMDEDPAYAELRAMHAADLSPMRESLPQFLAGWAGGPRDWFEAHPDRCMMSIHKPFRITASAADQWAGAMQRAIADVAPEPKRIADAMGEILADLCAAMAVRPPQNPVTS</sequence>
<dbReference type="RefSeq" id="WP_052322344.1">
    <property type="nucleotide sequence ID" value="NZ_JALHAT010000006.1"/>
</dbReference>
<evidence type="ECO:0000256" key="4">
    <source>
        <dbReference type="ARBA" id="ARBA00022723"/>
    </source>
</evidence>
<evidence type="ECO:0000256" key="5">
    <source>
        <dbReference type="ARBA" id="ARBA00023004"/>
    </source>
</evidence>
<keyword evidence="5" id="KW-0408">Iron</keyword>
<organism evidence="6 7">
    <name type="scientific">Novosphingobium mangrovi</name>
    <name type="common">ex Hu et al. 2023</name>
    <dbReference type="NCBI Taxonomy" id="2930094"/>
    <lineage>
        <taxon>Bacteria</taxon>
        <taxon>Pseudomonadati</taxon>
        <taxon>Pseudomonadota</taxon>
        <taxon>Alphaproteobacteria</taxon>
        <taxon>Sphingomonadales</taxon>
        <taxon>Sphingomonadaceae</taxon>
        <taxon>Novosphingobium</taxon>
    </lineage>
</organism>
<keyword evidence="7" id="KW-1185">Reference proteome</keyword>
<proteinExistence type="predicted"/>
<evidence type="ECO:0000256" key="2">
    <source>
        <dbReference type="ARBA" id="ARBA00022448"/>
    </source>
</evidence>
<gene>
    <name evidence="6" type="ORF">MTR65_06635</name>
</gene>
<evidence type="ECO:0000313" key="7">
    <source>
        <dbReference type="Proteomes" id="UP001162802"/>
    </source>
</evidence>
<dbReference type="SUPFAM" id="SSF46458">
    <property type="entry name" value="Globin-like"/>
    <property type="match status" value="1"/>
</dbReference>
<reference evidence="6" key="1">
    <citation type="submission" date="2022-03" db="EMBL/GenBank/DDBJ databases">
        <title>Identification of a novel bacterium isolated from mangrove sediments.</title>
        <authorList>
            <person name="Pan X."/>
        </authorList>
    </citation>
    <scope>NUCLEOTIDE SEQUENCE</scope>
    <source>
        <strain evidence="6">B2637</strain>
    </source>
</reference>
<protein>
    <submittedName>
        <fullName evidence="6">Group II truncated hemoglobin</fullName>
    </submittedName>
</protein>
<dbReference type="InterPro" id="IPR019795">
    <property type="entry name" value="Globin_bac-like_CS"/>
</dbReference>
<dbReference type="EMBL" id="JALHAT010000006">
    <property type="protein sequence ID" value="MCJ1960347.1"/>
    <property type="molecule type" value="Genomic_DNA"/>
</dbReference>
<evidence type="ECO:0000256" key="1">
    <source>
        <dbReference type="ARBA" id="ARBA00001971"/>
    </source>
</evidence>
<dbReference type="PROSITE" id="PS01213">
    <property type="entry name" value="GLOBIN_FAM_2"/>
    <property type="match status" value="1"/>
</dbReference>
<evidence type="ECO:0000256" key="3">
    <source>
        <dbReference type="ARBA" id="ARBA00022617"/>
    </source>
</evidence>
<dbReference type="InterPro" id="IPR012292">
    <property type="entry name" value="Globin/Proto"/>
</dbReference>
<keyword evidence="2" id="KW-0813">Transport</keyword>
<dbReference type="Gene3D" id="1.10.490.10">
    <property type="entry name" value="Globins"/>
    <property type="match status" value="1"/>
</dbReference>
<dbReference type="Proteomes" id="UP001162802">
    <property type="component" value="Unassembled WGS sequence"/>
</dbReference>
<accession>A0ABT0AAY3</accession>
<comment type="caution">
    <text evidence="6">The sequence shown here is derived from an EMBL/GenBank/DDBJ whole genome shotgun (WGS) entry which is preliminary data.</text>
</comment>
<dbReference type="Pfam" id="PF01152">
    <property type="entry name" value="Bac_globin"/>
    <property type="match status" value="1"/>
</dbReference>
<dbReference type="CDD" id="cd14773">
    <property type="entry name" value="TrHb2_PhHbO-like_O"/>
    <property type="match status" value="1"/>
</dbReference>
<comment type="cofactor">
    <cofactor evidence="1">
        <name>heme</name>
        <dbReference type="ChEBI" id="CHEBI:30413"/>
    </cofactor>
</comment>
<evidence type="ECO:0000313" key="6">
    <source>
        <dbReference type="EMBL" id="MCJ1960347.1"/>
    </source>
</evidence>
<name>A0ABT0AAY3_9SPHN</name>
<dbReference type="InterPro" id="IPR001486">
    <property type="entry name" value="Hemoglobin_trunc"/>
</dbReference>
<dbReference type="InterPro" id="IPR009050">
    <property type="entry name" value="Globin-like_sf"/>
</dbReference>
<keyword evidence="4" id="KW-0479">Metal-binding</keyword>
<keyword evidence="3" id="KW-0349">Heme</keyword>